<keyword evidence="3 12" id="KW-0235">DNA replication</keyword>
<protein>
    <recommendedName>
        <fullName evidence="12">DNA replication licensing factor MCM7</fullName>
        <ecNumber evidence="12">3.6.4.12</ecNumber>
    </recommendedName>
</protein>
<dbReference type="SMART" id="SM00350">
    <property type="entry name" value="MCM"/>
    <property type="match status" value="1"/>
</dbReference>
<dbReference type="InterPro" id="IPR031327">
    <property type="entry name" value="MCM"/>
</dbReference>
<name>E4WV68_OIKDI</name>
<proteinExistence type="inferred from homology"/>
<dbReference type="Pfam" id="PF17207">
    <property type="entry name" value="MCM_OB"/>
    <property type="match status" value="1"/>
</dbReference>
<evidence type="ECO:0000256" key="8">
    <source>
        <dbReference type="ARBA" id="ARBA00023125"/>
    </source>
</evidence>
<accession>E4WV68</accession>
<dbReference type="GO" id="GO:0000727">
    <property type="term" value="P:double-strand break repair via break-induced replication"/>
    <property type="evidence" value="ECO:0007669"/>
    <property type="project" value="TreeGrafter"/>
</dbReference>
<dbReference type="InterPro" id="IPR001208">
    <property type="entry name" value="MCM_dom"/>
</dbReference>
<evidence type="ECO:0000256" key="6">
    <source>
        <dbReference type="ARBA" id="ARBA00022806"/>
    </source>
</evidence>
<dbReference type="InterPro" id="IPR027925">
    <property type="entry name" value="MCM_N"/>
</dbReference>
<dbReference type="GO" id="GO:0003697">
    <property type="term" value="F:single-stranded DNA binding"/>
    <property type="evidence" value="ECO:0007669"/>
    <property type="project" value="TreeGrafter"/>
</dbReference>
<keyword evidence="4 11" id="KW-0547">Nucleotide-binding</keyword>
<dbReference type="Pfam" id="PF14551">
    <property type="entry name" value="MCM_N"/>
    <property type="match status" value="1"/>
</dbReference>
<dbReference type="PRINTS" id="PR01663">
    <property type="entry name" value="MCMPROTEIN7"/>
</dbReference>
<dbReference type="InterPro" id="IPR012340">
    <property type="entry name" value="NA-bd_OB-fold"/>
</dbReference>
<gene>
    <name evidence="12" type="primary">MCM7</name>
    <name evidence="14" type="ORF">GSOID_T00008771001</name>
</gene>
<dbReference type="PRINTS" id="PR01657">
    <property type="entry name" value="MCMFAMILY"/>
</dbReference>
<dbReference type="GO" id="GO:0005634">
    <property type="term" value="C:nucleus"/>
    <property type="evidence" value="ECO:0007669"/>
    <property type="project" value="UniProtKB-SubCell"/>
</dbReference>
<evidence type="ECO:0000313" key="15">
    <source>
        <dbReference type="Proteomes" id="UP000001307"/>
    </source>
</evidence>
<dbReference type="InterPro" id="IPR008050">
    <property type="entry name" value="MCM7"/>
</dbReference>
<dbReference type="Pfam" id="PF17855">
    <property type="entry name" value="MCM_lid"/>
    <property type="match status" value="1"/>
</dbReference>
<dbReference type="Proteomes" id="UP000001307">
    <property type="component" value="Unassembled WGS sequence"/>
</dbReference>
<dbReference type="SUPFAM" id="SSF50249">
    <property type="entry name" value="Nucleic acid-binding proteins"/>
    <property type="match status" value="1"/>
</dbReference>
<dbReference type="FunFam" id="2.20.28.10:FF:000004">
    <property type="entry name" value="DNA replication licensing factor MCM7"/>
    <property type="match status" value="1"/>
</dbReference>
<keyword evidence="8 11" id="KW-0238">DNA-binding</keyword>
<evidence type="ECO:0000256" key="1">
    <source>
        <dbReference type="ARBA" id="ARBA00004123"/>
    </source>
</evidence>
<keyword evidence="10 12" id="KW-0131">Cell cycle</keyword>
<dbReference type="Pfam" id="PF00493">
    <property type="entry name" value="MCM"/>
    <property type="match status" value="1"/>
</dbReference>
<evidence type="ECO:0000256" key="4">
    <source>
        <dbReference type="ARBA" id="ARBA00022741"/>
    </source>
</evidence>
<feature type="domain" description="MCM C-terminal AAA(+) ATPase" evidence="13">
    <location>
        <begin position="335"/>
        <end position="541"/>
    </location>
</feature>
<evidence type="ECO:0000256" key="5">
    <source>
        <dbReference type="ARBA" id="ARBA00022801"/>
    </source>
</evidence>
<dbReference type="InterPro" id="IPR018525">
    <property type="entry name" value="MCM_CS"/>
</dbReference>
<comment type="subcellular location">
    <subcellularLocation>
        <location evidence="1 12">Nucleus</location>
    </subcellularLocation>
</comment>
<dbReference type="InterPro" id="IPR041562">
    <property type="entry name" value="MCM_lid"/>
</dbReference>
<evidence type="ECO:0000256" key="9">
    <source>
        <dbReference type="ARBA" id="ARBA00023242"/>
    </source>
</evidence>
<dbReference type="GO" id="GO:0017116">
    <property type="term" value="F:single-stranded DNA helicase activity"/>
    <property type="evidence" value="ECO:0007669"/>
    <property type="project" value="TreeGrafter"/>
</dbReference>
<comment type="similarity">
    <text evidence="2 11">Belongs to the MCM family.</text>
</comment>
<dbReference type="GO" id="GO:0005524">
    <property type="term" value="F:ATP binding"/>
    <property type="evidence" value="ECO:0007669"/>
    <property type="project" value="UniProtKB-KW"/>
</dbReference>
<evidence type="ECO:0000256" key="11">
    <source>
        <dbReference type="RuleBase" id="RU004070"/>
    </source>
</evidence>
<dbReference type="Gene3D" id="2.40.50.140">
    <property type="entry name" value="Nucleic acid-binding proteins"/>
    <property type="match status" value="1"/>
</dbReference>
<dbReference type="Gene3D" id="3.40.50.300">
    <property type="entry name" value="P-loop containing nucleotide triphosphate hydrolases"/>
    <property type="match status" value="1"/>
</dbReference>
<keyword evidence="9 12" id="KW-0539">Nucleus</keyword>
<dbReference type="AlphaFoldDB" id="E4WV68"/>
<evidence type="ECO:0000256" key="2">
    <source>
        <dbReference type="ARBA" id="ARBA00008010"/>
    </source>
</evidence>
<dbReference type="InterPro" id="IPR027417">
    <property type="entry name" value="P-loop_NTPase"/>
</dbReference>
<comment type="catalytic activity">
    <reaction evidence="12">
        <text>ATP + H2O = ADP + phosphate + H(+)</text>
        <dbReference type="Rhea" id="RHEA:13065"/>
        <dbReference type="ChEBI" id="CHEBI:15377"/>
        <dbReference type="ChEBI" id="CHEBI:15378"/>
        <dbReference type="ChEBI" id="CHEBI:30616"/>
        <dbReference type="ChEBI" id="CHEBI:43474"/>
        <dbReference type="ChEBI" id="CHEBI:456216"/>
        <dbReference type="EC" id="3.6.4.12"/>
    </reaction>
</comment>
<dbReference type="Pfam" id="PF24901">
    <property type="entry name" value="WHD_MCM7"/>
    <property type="match status" value="1"/>
</dbReference>
<dbReference type="PROSITE" id="PS00847">
    <property type="entry name" value="MCM_1"/>
    <property type="match status" value="1"/>
</dbReference>
<evidence type="ECO:0000256" key="3">
    <source>
        <dbReference type="ARBA" id="ARBA00022705"/>
    </source>
</evidence>
<evidence type="ECO:0000256" key="7">
    <source>
        <dbReference type="ARBA" id="ARBA00022840"/>
    </source>
</evidence>
<dbReference type="GO" id="GO:0006271">
    <property type="term" value="P:DNA strand elongation involved in DNA replication"/>
    <property type="evidence" value="ECO:0007669"/>
    <property type="project" value="TreeGrafter"/>
</dbReference>
<dbReference type="InParanoid" id="E4WV68"/>
<evidence type="ECO:0000313" key="14">
    <source>
        <dbReference type="EMBL" id="CBY21021.1"/>
    </source>
</evidence>
<evidence type="ECO:0000256" key="12">
    <source>
        <dbReference type="RuleBase" id="RU365012"/>
    </source>
</evidence>
<evidence type="ECO:0000259" key="13">
    <source>
        <dbReference type="PROSITE" id="PS50051"/>
    </source>
</evidence>
<keyword evidence="15" id="KW-1185">Reference proteome</keyword>
<dbReference type="SUPFAM" id="SSF52540">
    <property type="entry name" value="P-loop containing nucleoside triphosphate hydrolases"/>
    <property type="match status" value="1"/>
</dbReference>
<dbReference type="GO" id="GO:0006270">
    <property type="term" value="P:DNA replication initiation"/>
    <property type="evidence" value="ECO:0007669"/>
    <property type="project" value="InterPro"/>
</dbReference>
<dbReference type="CDD" id="cd17758">
    <property type="entry name" value="MCM7"/>
    <property type="match status" value="1"/>
</dbReference>
<dbReference type="PROSITE" id="PS50051">
    <property type="entry name" value="MCM_2"/>
    <property type="match status" value="1"/>
</dbReference>
<dbReference type="EC" id="3.6.4.12" evidence="12"/>
<keyword evidence="6 12" id="KW-0347">Helicase</keyword>
<keyword evidence="5 12" id="KW-0378">Hydrolase</keyword>
<dbReference type="Gene3D" id="2.20.28.10">
    <property type="match status" value="1"/>
</dbReference>
<dbReference type="InterPro" id="IPR033762">
    <property type="entry name" value="MCM_OB"/>
</dbReference>
<dbReference type="GO" id="GO:0016887">
    <property type="term" value="F:ATP hydrolysis activity"/>
    <property type="evidence" value="ECO:0007669"/>
    <property type="project" value="RHEA"/>
</dbReference>
<sequence>MNFQKRNYEEDCDRLRQFLESHYTHDPETGKKVFKYSDMVRDVANREAVTVEIDLDEVAEFDEDLASAIRANTIRYQRLLSSTLDELIPKYRSVANPPVKDILDTYIEHRLLLEARQHPDEATRDSRPANQRFPPQLMRRFEVGFVDPKARFTAAAVRDVKANQIGKLVSVKGIVTRATEVKPQLEVATYTCDRCGSEIFQPIGGPSFKPLTDCLAKECTENKSGGRLNLEHRGSKFTKFQELKIQEHTDQVPEGGIPRQITVHCRGQVCRNASPGDHVVVQGVSLPLMGTGFNRGLLSDTVFEAHKIYKMNKSEVENDQELTEEEIEEIRSGDYYHKLATSIAPEIFGHTDVKKALLLLLIGGTNKNTNSGMKIRGNMNLILMGDPGVAKSQLLGFIDRLAPRCQYTTGRGSSGVGLTAVVQKDPVTDEFVLEGGALVLADRGICCIDEFDKMQEQDRVAIHEVMEQQTISIAKAGIMTTLNARVSILAAANPAFGKYNTRKSVEQNVNLPPALLSRFDLIWLMQDVPDRDFDLRLAHHVTHVHQYSVHPKRDDQQEVLSISKMRRYLELCRQKEPTVPHQLTEYITQAYVDLRKESREFTSARTLLSILRLSTSIAKLRLQDQVERDDVQEAIRLMEMSKDSIKGKSKSRRTKARPTDLIYREIQDLIPPKPAAPVINVREALARAQARGFTRDQFDECIEEYEELEVFALNAHRTKITFIGNV</sequence>
<dbReference type="EMBL" id="FN653017">
    <property type="protein sequence ID" value="CBY21021.1"/>
    <property type="molecule type" value="Genomic_DNA"/>
</dbReference>
<evidence type="ECO:0000256" key="10">
    <source>
        <dbReference type="ARBA" id="ARBA00023306"/>
    </source>
</evidence>
<dbReference type="PANTHER" id="PTHR11630:SF26">
    <property type="entry name" value="DNA REPLICATION LICENSING FACTOR MCM7"/>
    <property type="match status" value="1"/>
</dbReference>
<dbReference type="PANTHER" id="PTHR11630">
    <property type="entry name" value="DNA REPLICATION LICENSING FACTOR MCM FAMILY MEMBER"/>
    <property type="match status" value="1"/>
</dbReference>
<organism evidence="14">
    <name type="scientific">Oikopleura dioica</name>
    <name type="common">Tunicate</name>
    <dbReference type="NCBI Taxonomy" id="34765"/>
    <lineage>
        <taxon>Eukaryota</taxon>
        <taxon>Metazoa</taxon>
        <taxon>Chordata</taxon>
        <taxon>Tunicata</taxon>
        <taxon>Appendicularia</taxon>
        <taxon>Copelata</taxon>
        <taxon>Oikopleuridae</taxon>
        <taxon>Oikopleura</taxon>
    </lineage>
</organism>
<keyword evidence="7 11" id="KW-0067">ATP-binding</keyword>
<dbReference type="OrthoDB" id="3207464at2759"/>
<reference evidence="14" key="1">
    <citation type="journal article" date="2010" name="Science">
        <title>Plasticity of animal genome architecture unmasked by rapid evolution of a pelagic tunicate.</title>
        <authorList>
            <person name="Denoeud F."/>
            <person name="Henriet S."/>
            <person name="Mungpakdee S."/>
            <person name="Aury J.M."/>
            <person name="Da Silva C."/>
            <person name="Brinkmann H."/>
            <person name="Mikhaleva J."/>
            <person name="Olsen L.C."/>
            <person name="Jubin C."/>
            <person name="Canestro C."/>
            <person name="Bouquet J.M."/>
            <person name="Danks G."/>
            <person name="Poulain J."/>
            <person name="Campsteijn C."/>
            <person name="Adamski M."/>
            <person name="Cross I."/>
            <person name="Yadetie F."/>
            <person name="Muffato M."/>
            <person name="Louis A."/>
            <person name="Butcher S."/>
            <person name="Tsagkogeorga G."/>
            <person name="Konrad A."/>
            <person name="Singh S."/>
            <person name="Jensen M.F."/>
            <person name="Cong E.H."/>
            <person name="Eikeseth-Otteraa H."/>
            <person name="Noel B."/>
            <person name="Anthouard V."/>
            <person name="Porcel B.M."/>
            <person name="Kachouri-Lafond R."/>
            <person name="Nishino A."/>
            <person name="Ugolini M."/>
            <person name="Chourrout P."/>
            <person name="Nishida H."/>
            <person name="Aasland R."/>
            <person name="Huzurbazar S."/>
            <person name="Westhof E."/>
            <person name="Delsuc F."/>
            <person name="Lehrach H."/>
            <person name="Reinhardt R."/>
            <person name="Weissenbach J."/>
            <person name="Roy S.W."/>
            <person name="Artiguenave F."/>
            <person name="Postlethwait J.H."/>
            <person name="Manak J.R."/>
            <person name="Thompson E.M."/>
            <person name="Jaillon O."/>
            <person name="Du Pasquier L."/>
            <person name="Boudinot P."/>
            <person name="Liberles D.A."/>
            <person name="Volff J.N."/>
            <person name="Philippe H."/>
            <person name="Lenhard B."/>
            <person name="Roest Crollius H."/>
            <person name="Wincker P."/>
            <person name="Chourrout D."/>
        </authorList>
    </citation>
    <scope>NUCLEOTIDE SEQUENCE [LARGE SCALE GENOMIC DNA]</scope>
</reference>
<dbReference type="Gene3D" id="3.30.1640.10">
    <property type="entry name" value="mini-chromosome maintenance (MCM) complex, chain A, domain 1"/>
    <property type="match status" value="1"/>
</dbReference>
<dbReference type="FunFam" id="3.40.50.300:FF:000826">
    <property type="entry name" value="Replicative DNA helicase Mcm"/>
    <property type="match status" value="1"/>
</dbReference>
<dbReference type="GO" id="GO:0042555">
    <property type="term" value="C:MCM complex"/>
    <property type="evidence" value="ECO:0007669"/>
    <property type="project" value="InterPro"/>
</dbReference>
<comment type="function">
    <text evidence="12">Acts as component of the MCM2-7 complex (MCM complex) which is the replicative helicase essential for 'once per cell cycle' DNA replication initiation and elongation in eukaryotic cells. The active ATPase sites in the MCM2-7 ring are formed through the interaction surfaces of two neighboring subunits such that a critical structure of a conserved arginine finger motif is provided in trans relative to the ATP-binding site of the Walker A box of the adjacent subunit. The six ATPase active sites, however, are likely to contribute differentially to the complex helicase activity.</text>
</comment>
<dbReference type="FunCoup" id="E4WV68">
    <property type="interactions" value="661"/>
</dbReference>